<protein>
    <submittedName>
        <fullName evidence="1">Uncharacterized protein</fullName>
    </submittedName>
</protein>
<accession>A0A918VLL9</accession>
<evidence type="ECO:0000313" key="1">
    <source>
        <dbReference type="EMBL" id="GHA07316.1"/>
    </source>
</evidence>
<sequence length="309" mass="34233">MIVTVNVSCQNQTVTWTKITPYVGNLASQGVSNGRTYLYTKSLGKVVKVDTGGMYHSIFLNVCQPQISGSGGNVLIREYFSSGPNFSRYKGSPFLDQWVRYYLNYGISTVAQLKAAEARMSAAGVEIPSDLEKMYFGKAGDGALLEFLRDESDAKDKGVTIAEARRLRLAWVAQRKAEMARQEAQQAVARRAEQARIARIYPYVAVISCGLNGWENINVLACFAGSDSGAATELEINNGGAYALYKPHEIAGNFIQQQRGIEIPLKQKFSIKIQNSHRTVKLGLRIFDRSGNVIYQRQVAQYGVIYTSR</sequence>
<comment type="caution">
    <text evidence="1">The sequence shown here is derived from an EMBL/GenBank/DDBJ whole genome shotgun (WGS) entry which is preliminary data.</text>
</comment>
<dbReference type="EMBL" id="BMZD01000012">
    <property type="protein sequence ID" value="GHA07316.1"/>
    <property type="molecule type" value="Genomic_DNA"/>
</dbReference>
<name>A0A918VLL9_9SPHN</name>
<proteinExistence type="predicted"/>
<dbReference type="AlphaFoldDB" id="A0A918VLL9"/>
<reference evidence="1" key="2">
    <citation type="submission" date="2020-09" db="EMBL/GenBank/DDBJ databases">
        <authorList>
            <person name="Sun Q."/>
            <person name="Kim S."/>
        </authorList>
    </citation>
    <scope>NUCLEOTIDE SEQUENCE</scope>
    <source>
        <strain evidence="1">KCTC 32422</strain>
    </source>
</reference>
<keyword evidence="2" id="KW-1185">Reference proteome</keyword>
<gene>
    <name evidence="1" type="ORF">GCM10011617_29970</name>
</gene>
<organism evidence="1 2">
    <name type="scientific">Novosphingobium arvoryzae</name>
    <dbReference type="NCBI Taxonomy" id="1256514"/>
    <lineage>
        <taxon>Bacteria</taxon>
        <taxon>Pseudomonadati</taxon>
        <taxon>Pseudomonadota</taxon>
        <taxon>Alphaproteobacteria</taxon>
        <taxon>Sphingomonadales</taxon>
        <taxon>Sphingomonadaceae</taxon>
        <taxon>Novosphingobium</taxon>
    </lineage>
</organism>
<evidence type="ECO:0000313" key="2">
    <source>
        <dbReference type="Proteomes" id="UP000634139"/>
    </source>
</evidence>
<dbReference type="Proteomes" id="UP000634139">
    <property type="component" value="Unassembled WGS sequence"/>
</dbReference>
<reference evidence="1" key="1">
    <citation type="journal article" date="2014" name="Int. J. Syst. Evol. Microbiol.">
        <title>Complete genome sequence of Corynebacterium casei LMG S-19264T (=DSM 44701T), isolated from a smear-ripened cheese.</title>
        <authorList>
            <consortium name="US DOE Joint Genome Institute (JGI-PGF)"/>
            <person name="Walter F."/>
            <person name="Albersmeier A."/>
            <person name="Kalinowski J."/>
            <person name="Ruckert C."/>
        </authorList>
    </citation>
    <scope>NUCLEOTIDE SEQUENCE</scope>
    <source>
        <strain evidence="1">KCTC 32422</strain>
    </source>
</reference>